<feature type="chain" id="PRO_5032473158" description="Secreted protein" evidence="2">
    <location>
        <begin position="25"/>
        <end position="213"/>
    </location>
</feature>
<comment type="caution">
    <text evidence="3">The sequence shown here is derived from an EMBL/GenBank/DDBJ whole genome shotgun (WGS) entry which is preliminary data.</text>
</comment>
<feature type="region of interest" description="Disordered" evidence="1">
    <location>
        <begin position="25"/>
        <end position="55"/>
    </location>
</feature>
<proteinExistence type="predicted"/>
<reference evidence="3" key="1">
    <citation type="submission" date="2021-02" db="EMBL/GenBank/DDBJ databases">
        <title>First Annotated Genome of the Yellow-green Alga Tribonema minus.</title>
        <authorList>
            <person name="Mahan K.M."/>
        </authorList>
    </citation>
    <scope>NUCLEOTIDE SEQUENCE</scope>
    <source>
        <strain evidence="3">UTEX B ZZ1240</strain>
    </source>
</reference>
<feature type="signal peptide" evidence="2">
    <location>
        <begin position="1"/>
        <end position="24"/>
    </location>
</feature>
<gene>
    <name evidence="3" type="ORF">JKP88DRAFT_235919</name>
</gene>
<keyword evidence="4" id="KW-1185">Reference proteome</keyword>
<dbReference type="EMBL" id="JAFCMP010000106">
    <property type="protein sequence ID" value="KAG5186695.1"/>
    <property type="molecule type" value="Genomic_DNA"/>
</dbReference>
<keyword evidence="2" id="KW-0732">Signal</keyword>
<evidence type="ECO:0000256" key="1">
    <source>
        <dbReference type="SAM" id="MobiDB-lite"/>
    </source>
</evidence>
<accession>A0A835Z847</accession>
<protein>
    <recommendedName>
        <fullName evidence="5">Secreted protein</fullName>
    </recommendedName>
</protein>
<evidence type="ECO:0000256" key="2">
    <source>
        <dbReference type="SAM" id="SignalP"/>
    </source>
</evidence>
<dbReference type="AlphaFoldDB" id="A0A835Z847"/>
<evidence type="ECO:0008006" key="5">
    <source>
        <dbReference type="Google" id="ProtNLM"/>
    </source>
</evidence>
<sequence>MLVPQRVALLYLLILATLHTCCDASSDSRRRQPAPSGRRMRQQSQHQHQEPTQFTKRAEGPCRFFLWNASSALQWCTCTRLYEQTRRDWLYEGRGGQRFLRVTANNPLRRLYPCERHSMNRCLLCGHSFREHIERHAISGGPRPIDAVLAHSSGGSGHNKGVLSGKEGASGARGVSIVQDPSEFLEHSKESSLGGGWRALVTAMGRCVLEAAE</sequence>
<name>A0A835Z847_9STRA</name>
<dbReference type="Proteomes" id="UP000664859">
    <property type="component" value="Unassembled WGS sequence"/>
</dbReference>
<organism evidence="3 4">
    <name type="scientific">Tribonema minus</name>
    <dbReference type="NCBI Taxonomy" id="303371"/>
    <lineage>
        <taxon>Eukaryota</taxon>
        <taxon>Sar</taxon>
        <taxon>Stramenopiles</taxon>
        <taxon>Ochrophyta</taxon>
        <taxon>PX clade</taxon>
        <taxon>Xanthophyceae</taxon>
        <taxon>Tribonematales</taxon>
        <taxon>Tribonemataceae</taxon>
        <taxon>Tribonema</taxon>
    </lineage>
</organism>
<dbReference type="OrthoDB" id="48559at2759"/>
<evidence type="ECO:0000313" key="4">
    <source>
        <dbReference type="Proteomes" id="UP000664859"/>
    </source>
</evidence>
<evidence type="ECO:0000313" key="3">
    <source>
        <dbReference type="EMBL" id="KAG5186695.1"/>
    </source>
</evidence>